<dbReference type="GO" id="GO:0006228">
    <property type="term" value="P:UTP biosynthetic process"/>
    <property type="evidence" value="ECO:0007669"/>
    <property type="project" value="UniProtKB-UniRule"/>
</dbReference>
<dbReference type="GO" id="GO:0006241">
    <property type="term" value="P:CTP biosynthetic process"/>
    <property type="evidence" value="ECO:0007669"/>
    <property type="project" value="UniProtKB-UniRule"/>
</dbReference>
<name>A0AA42CD31_9PROT</name>
<comment type="function">
    <text evidence="14">Major role in the synthesis of nucleoside triphosphates other than ATP. The ATP gamma phosphate is transferred to the NDP beta phosphate via a ping-pong mechanism, using a phosphorylated active-site intermediate.</text>
</comment>
<dbReference type="PANTHER" id="PTHR46161:SF3">
    <property type="entry name" value="NUCLEOSIDE DIPHOSPHATE KINASE DDB_G0292928-RELATED"/>
    <property type="match status" value="1"/>
</dbReference>
<comment type="catalytic activity">
    <reaction evidence="14 17">
        <text>a 2'-deoxyribonucleoside 5'-diphosphate + ATP = a 2'-deoxyribonucleoside 5'-triphosphate + ADP</text>
        <dbReference type="Rhea" id="RHEA:44640"/>
        <dbReference type="ChEBI" id="CHEBI:30616"/>
        <dbReference type="ChEBI" id="CHEBI:61560"/>
        <dbReference type="ChEBI" id="CHEBI:73316"/>
        <dbReference type="ChEBI" id="CHEBI:456216"/>
        <dbReference type="EC" id="2.7.4.6"/>
    </reaction>
</comment>
<dbReference type="GO" id="GO:0046872">
    <property type="term" value="F:metal ion binding"/>
    <property type="evidence" value="ECO:0007669"/>
    <property type="project" value="UniProtKB-KW"/>
</dbReference>
<feature type="binding site" evidence="14 15">
    <location>
        <position position="59"/>
    </location>
    <ligand>
        <name>ATP</name>
        <dbReference type="ChEBI" id="CHEBI:30616"/>
    </ligand>
</feature>
<feature type="domain" description="Nucleoside diphosphate kinase-like" evidence="18">
    <location>
        <begin position="3"/>
        <end position="140"/>
    </location>
</feature>
<evidence type="ECO:0000256" key="6">
    <source>
        <dbReference type="ARBA" id="ARBA00022553"/>
    </source>
</evidence>
<proteinExistence type="inferred from homology"/>
<evidence type="ECO:0000256" key="11">
    <source>
        <dbReference type="ARBA" id="ARBA00022840"/>
    </source>
</evidence>
<dbReference type="InterPro" id="IPR034907">
    <property type="entry name" value="NDK-like_dom"/>
</dbReference>
<feature type="binding site" evidence="14 15">
    <location>
        <position position="87"/>
    </location>
    <ligand>
        <name>ATP</name>
        <dbReference type="ChEBI" id="CHEBI:30616"/>
    </ligand>
</feature>
<keyword evidence="6 14" id="KW-0597">Phosphoprotein</keyword>
<protein>
    <recommendedName>
        <fullName evidence="4 14">Nucleoside diphosphate kinase</fullName>
        <shortName evidence="14">NDK</shortName>
        <shortName evidence="14">NDP kinase</shortName>
        <ecNumber evidence="3 14">2.7.4.6</ecNumber>
    </recommendedName>
    <alternativeName>
        <fullName evidence="14">Nucleoside-2-P kinase</fullName>
    </alternativeName>
</protein>
<feature type="binding site" evidence="14 15">
    <location>
        <position position="93"/>
    </location>
    <ligand>
        <name>ATP</name>
        <dbReference type="ChEBI" id="CHEBI:30616"/>
    </ligand>
</feature>
<evidence type="ECO:0000256" key="8">
    <source>
        <dbReference type="ARBA" id="ARBA00022723"/>
    </source>
</evidence>
<dbReference type="PROSITE" id="PS51374">
    <property type="entry name" value="NDPK_LIKE"/>
    <property type="match status" value="1"/>
</dbReference>
<comment type="caution">
    <text evidence="19">The sequence shown here is derived from an EMBL/GenBank/DDBJ whole genome shotgun (WGS) entry which is preliminary data.</text>
</comment>
<dbReference type="RefSeq" id="WP_264711740.1">
    <property type="nucleotide sequence ID" value="NZ_JAPDNT010000001.1"/>
</dbReference>
<reference evidence="19" key="1">
    <citation type="submission" date="2022-09" db="EMBL/GenBank/DDBJ databases">
        <title>Rhodovastum sp. nov. RN2-1 isolated from soil in Seongnam, South Korea.</title>
        <authorList>
            <person name="Le N.T."/>
        </authorList>
    </citation>
    <scope>NUCLEOTIDE SEQUENCE</scope>
    <source>
        <strain evidence="19">RN2-1</strain>
    </source>
</reference>
<evidence type="ECO:0000256" key="13">
    <source>
        <dbReference type="ARBA" id="ARBA00023080"/>
    </source>
</evidence>
<dbReference type="PANTHER" id="PTHR46161">
    <property type="entry name" value="NUCLEOSIDE DIPHOSPHATE KINASE"/>
    <property type="match status" value="1"/>
</dbReference>
<evidence type="ECO:0000256" key="12">
    <source>
        <dbReference type="ARBA" id="ARBA00022842"/>
    </source>
</evidence>
<gene>
    <name evidence="14 19" type="primary">ndk</name>
    <name evidence="19" type="ORF">OL599_01100</name>
</gene>
<comment type="similarity">
    <text evidence="2 14 15 16">Belongs to the NDK family.</text>
</comment>
<keyword evidence="20" id="KW-1185">Reference proteome</keyword>
<dbReference type="InterPro" id="IPR036850">
    <property type="entry name" value="NDK-like_dom_sf"/>
</dbReference>
<reference evidence="19" key="2">
    <citation type="submission" date="2022-10" db="EMBL/GenBank/DDBJ databases">
        <authorList>
            <person name="Trinh H.N."/>
        </authorList>
    </citation>
    <scope>NUCLEOTIDE SEQUENCE</scope>
    <source>
        <strain evidence="19">RN2-1</strain>
    </source>
</reference>
<evidence type="ECO:0000313" key="20">
    <source>
        <dbReference type="Proteomes" id="UP001165679"/>
    </source>
</evidence>
<dbReference type="Pfam" id="PF00334">
    <property type="entry name" value="NDK"/>
    <property type="match status" value="1"/>
</dbReference>
<dbReference type="CDD" id="cd04413">
    <property type="entry name" value="NDPk_I"/>
    <property type="match status" value="1"/>
</dbReference>
<evidence type="ECO:0000313" key="19">
    <source>
        <dbReference type="EMBL" id="MCW3473164.1"/>
    </source>
</evidence>
<keyword evidence="5 14" id="KW-0963">Cytoplasm</keyword>
<dbReference type="HAMAP" id="MF_00451">
    <property type="entry name" value="NDP_kinase"/>
    <property type="match status" value="1"/>
</dbReference>
<evidence type="ECO:0000259" key="18">
    <source>
        <dbReference type="SMART" id="SM00562"/>
    </source>
</evidence>
<dbReference type="Gene3D" id="3.30.70.141">
    <property type="entry name" value="Nucleoside diphosphate kinase-like domain"/>
    <property type="match status" value="1"/>
</dbReference>
<accession>A0AA42CD31</accession>
<organism evidence="19 20">
    <name type="scientific">Limobrevibacterium gyesilva</name>
    <dbReference type="NCBI Taxonomy" id="2991712"/>
    <lineage>
        <taxon>Bacteria</taxon>
        <taxon>Pseudomonadati</taxon>
        <taxon>Pseudomonadota</taxon>
        <taxon>Alphaproteobacteria</taxon>
        <taxon>Acetobacterales</taxon>
        <taxon>Acetobacteraceae</taxon>
        <taxon>Limobrevibacterium</taxon>
    </lineage>
</organism>
<dbReference type="GO" id="GO:0004550">
    <property type="term" value="F:nucleoside diphosphate kinase activity"/>
    <property type="evidence" value="ECO:0007669"/>
    <property type="project" value="UniProtKB-UniRule"/>
</dbReference>
<evidence type="ECO:0000256" key="3">
    <source>
        <dbReference type="ARBA" id="ARBA00012966"/>
    </source>
</evidence>
<evidence type="ECO:0000256" key="4">
    <source>
        <dbReference type="ARBA" id="ARBA00017632"/>
    </source>
</evidence>
<comment type="cofactor">
    <cofactor evidence="14">
        <name>Mg(2+)</name>
        <dbReference type="ChEBI" id="CHEBI:18420"/>
    </cofactor>
</comment>
<sequence length="140" mass="15424">MATERTFSIIKPDATRRNLTGKINAKFEEAGLRIVAQKRLWMTREQAETFYGVHRERGFFNDLVAFMTSGPVVVQVLEGENAVARNREIMGATNPANAEPGTIRKEFAESIEANSVHGSDSPENAATEIAYFFAGTDLVG</sequence>
<dbReference type="SMART" id="SM00562">
    <property type="entry name" value="NDK"/>
    <property type="match status" value="1"/>
</dbReference>
<dbReference type="FunFam" id="3.30.70.141:FF:000001">
    <property type="entry name" value="Nucleoside diphosphate kinase"/>
    <property type="match status" value="1"/>
</dbReference>
<dbReference type="InterPro" id="IPR001564">
    <property type="entry name" value="Nucleoside_diP_kinase"/>
</dbReference>
<evidence type="ECO:0000256" key="2">
    <source>
        <dbReference type="ARBA" id="ARBA00008142"/>
    </source>
</evidence>
<keyword evidence="12 14" id="KW-0460">Magnesium</keyword>
<keyword evidence="13 14" id="KW-0546">Nucleotide metabolism</keyword>
<dbReference type="GO" id="GO:0006183">
    <property type="term" value="P:GTP biosynthetic process"/>
    <property type="evidence" value="ECO:0007669"/>
    <property type="project" value="UniProtKB-UniRule"/>
</dbReference>
<dbReference type="InterPro" id="IPR023005">
    <property type="entry name" value="Nucleoside_diP_kinase_AS"/>
</dbReference>
<evidence type="ECO:0000256" key="16">
    <source>
        <dbReference type="RuleBase" id="RU004011"/>
    </source>
</evidence>
<dbReference type="SUPFAM" id="SSF54919">
    <property type="entry name" value="Nucleoside diphosphate kinase, NDK"/>
    <property type="match status" value="1"/>
</dbReference>
<comment type="catalytic activity">
    <reaction evidence="14">
        <text>a ribonucleoside 5'-diphosphate + ATP = a ribonucleoside 5'-triphosphate + ADP</text>
        <dbReference type="Rhea" id="RHEA:18113"/>
        <dbReference type="ChEBI" id="CHEBI:30616"/>
        <dbReference type="ChEBI" id="CHEBI:57930"/>
        <dbReference type="ChEBI" id="CHEBI:61557"/>
        <dbReference type="ChEBI" id="CHEBI:456216"/>
        <dbReference type="EC" id="2.7.4.6"/>
    </reaction>
</comment>
<dbReference type="GO" id="GO:0005737">
    <property type="term" value="C:cytoplasm"/>
    <property type="evidence" value="ECO:0007669"/>
    <property type="project" value="UniProtKB-SubCell"/>
</dbReference>
<evidence type="ECO:0000256" key="10">
    <source>
        <dbReference type="ARBA" id="ARBA00022777"/>
    </source>
</evidence>
<dbReference type="AlphaFoldDB" id="A0AA42CD31"/>
<comment type="subunit">
    <text evidence="14">Homotetramer.</text>
</comment>
<dbReference type="PRINTS" id="PR01243">
    <property type="entry name" value="NUCDPKINASE"/>
</dbReference>
<keyword evidence="10 14" id="KW-0418">Kinase</keyword>
<dbReference type="GO" id="GO:0005524">
    <property type="term" value="F:ATP binding"/>
    <property type="evidence" value="ECO:0007669"/>
    <property type="project" value="UniProtKB-UniRule"/>
</dbReference>
<dbReference type="Proteomes" id="UP001165679">
    <property type="component" value="Unassembled WGS sequence"/>
</dbReference>
<feature type="active site" description="Pros-phosphohistidine intermediate" evidence="14 15">
    <location>
        <position position="117"/>
    </location>
</feature>
<dbReference type="PROSITE" id="PS00469">
    <property type="entry name" value="NDPK"/>
    <property type="match status" value="1"/>
</dbReference>
<keyword evidence="7 14" id="KW-0808">Transferase</keyword>
<keyword evidence="9 14" id="KW-0547">Nucleotide-binding</keyword>
<evidence type="ECO:0000256" key="17">
    <source>
        <dbReference type="RuleBase" id="RU004013"/>
    </source>
</evidence>
<evidence type="ECO:0000256" key="7">
    <source>
        <dbReference type="ARBA" id="ARBA00022679"/>
    </source>
</evidence>
<evidence type="ECO:0000256" key="14">
    <source>
        <dbReference type="HAMAP-Rule" id="MF_00451"/>
    </source>
</evidence>
<feature type="binding site" evidence="14 15">
    <location>
        <position position="11"/>
    </location>
    <ligand>
        <name>ATP</name>
        <dbReference type="ChEBI" id="CHEBI:30616"/>
    </ligand>
</feature>
<evidence type="ECO:0000256" key="9">
    <source>
        <dbReference type="ARBA" id="ARBA00022741"/>
    </source>
</evidence>
<evidence type="ECO:0000256" key="1">
    <source>
        <dbReference type="ARBA" id="ARBA00004496"/>
    </source>
</evidence>
<feature type="binding site" evidence="14 15">
    <location>
        <position position="114"/>
    </location>
    <ligand>
        <name>ATP</name>
        <dbReference type="ChEBI" id="CHEBI:30616"/>
    </ligand>
</feature>
<dbReference type="NCBIfam" id="NF001908">
    <property type="entry name" value="PRK00668.1"/>
    <property type="match status" value="1"/>
</dbReference>
<feature type="binding site" evidence="14 15">
    <location>
        <position position="104"/>
    </location>
    <ligand>
        <name>ATP</name>
        <dbReference type="ChEBI" id="CHEBI:30616"/>
    </ligand>
</feature>
<evidence type="ECO:0000256" key="5">
    <source>
        <dbReference type="ARBA" id="ARBA00022490"/>
    </source>
</evidence>
<evidence type="ECO:0000256" key="15">
    <source>
        <dbReference type="PROSITE-ProRule" id="PRU00706"/>
    </source>
</evidence>
<dbReference type="EC" id="2.7.4.6" evidence="3 14"/>
<keyword evidence="8 14" id="KW-0479">Metal-binding</keyword>
<comment type="subcellular location">
    <subcellularLocation>
        <location evidence="1 14">Cytoplasm</location>
    </subcellularLocation>
</comment>
<keyword evidence="11 14" id="KW-0067">ATP-binding</keyword>
<dbReference type="EMBL" id="JAPDNT010000001">
    <property type="protein sequence ID" value="MCW3473164.1"/>
    <property type="molecule type" value="Genomic_DNA"/>
</dbReference>